<organism evidence="1 2">
    <name type="scientific">Chryseobacterium paridis</name>
    <dbReference type="NCBI Taxonomy" id="2800328"/>
    <lineage>
        <taxon>Bacteria</taxon>
        <taxon>Pseudomonadati</taxon>
        <taxon>Bacteroidota</taxon>
        <taxon>Flavobacteriia</taxon>
        <taxon>Flavobacteriales</taxon>
        <taxon>Weeksellaceae</taxon>
        <taxon>Chryseobacterium group</taxon>
        <taxon>Chryseobacterium</taxon>
    </lineage>
</organism>
<evidence type="ECO:0000313" key="1">
    <source>
        <dbReference type="EMBL" id="MBK1894819.1"/>
    </source>
</evidence>
<comment type="caution">
    <text evidence="1">The sequence shown here is derived from an EMBL/GenBank/DDBJ whole genome shotgun (WGS) entry which is preliminary data.</text>
</comment>
<dbReference type="Proteomes" id="UP000628669">
    <property type="component" value="Unassembled WGS sequence"/>
</dbReference>
<protein>
    <submittedName>
        <fullName evidence="1">Uncharacterized protein</fullName>
    </submittedName>
</protein>
<evidence type="ECO:0000313" key="2">
    <source>
        <dbReference type="Proteomes" id="UP000628669"/>
    </source>
</evidence>
<dbReference type="RefSeq" id="WP_200242836.1">
    <property type="nucleotide sequence ID" value="NZ_JAENHK010000001.1"/>
</dbReference>
<accession>A0ABS1FQV5</accession>
<dbReference type="EMBL" id="JAENHK010000001">
    <property type="protein sequence ID" value="MBK1894819.1"/>
    <property type="molecule type" value="Genomic_DNA"/>
</dbReference>
<proteinExistence type="predicted"/>
<reference evidence="2" key="1">
    <citation type="submission" date="2021-01" db="EMBL/GenBank/DDBJ databases">
        <title>Genome public.</title>
        <authorList>
            <person name="Liu C."/>
            <person name="Sun Q."/>
        </authorList>
    </citation>
    <scope>NUCLEOTIDE SEQUENCE [LARGE SCALE GENOMIC DNA]</scope>
    <source>
        <strain evidence="2">YIM B02567</strain>
    </source>
</reference>
<gene>
    <name evidence="1" type="ORF">JHL15_03520</name>
</gene>
<name>A0ABS1FQV5_9FLAO</name>
<keyword evidence="2" id="KW-1185">Reference proteome</keyword>
<sequence length="121" mass="14410">METRLQHSNDLKYSEVYFSDLVLLKQIFMQKKDSDIVNEDFGLPFLLAKEANAIVAFASLIINDHNEIDFVIYESKDLSEEEKEDFRWYVEDYFRKSPSDNYRDPEQLKSTTSRIIDWINV</sequence>